<dbReference type="Pfam" id="PF07589">
    <property type="entry name" value="PEP-CTERM"/>
    <property type="match status" value="1"/>
</dbReference>
<feature type="domain" description="Ice-binding protein C-terminal" evidence="2">
    <location>
        <begin position="187"/>
        <end position="212"/>
    </location>
</feature>
<accession>A0ABT8Y5H6</accession>
<dbReference type="NCBIfam" id="NF035944">
    <property type="entry name" value="PEPxxWA-CTERM"/>
    <property type="match status" value="1"/>
</dbReference>
<organism evidence="3 4">
    <name type="scientific">Sphingomonas natans</name>
    <dbReference type="NCBI Taxonomy" id="3063330"/>
    <lineage>
        <taxon>Bacteria</taxon>
        <taxon>Pseudomonadati</taxon>
        <taxon>Pseudomonadota</taxon>
        <taxon>Alphaproteobacteria</taxon>
        <taxon>Sphingomonadales</taxon>
        <taxon>Sphingomonadaceae</taxon>
        <taxon>Sphingomonas</taxon>
    </lineage>
</organism>
<reference evidence="3" key="1">
    <citation type="submission" date="2023-07" db="EMBL/GenBank/DDBJ databases">
        <authorList>
            <person name="Kim M."/>
        </authorList>
    </citation>
    <scope>NUCLEOTIDE SEQUENCE</scope>
    <source>
        <strain evidence="3">BIUV-7</strain>
    </source>
</reference>
<feature type="chain" id="PRO_5046549147" evidence="1">
    <location>
        <begin position="26"/>
        <end position="220"/>
    </location>
</feature>
<proteinExistence type="predicted"/>
<sequence length="220" mass="21914">MVRELLKISTGLALVAGIAAAPASAVTILQFGGSGGTVTATNPTATSTAINTTDLAVGVTLLQNGSAQPAYFSLSALSSGLASSGFGQVGQNFSGTFTINTGLGLSGTNLLSGSFNNIAMLWGNTTTAQLSSGSTASFAFTSAVITSLASPLGLSLSFSDVTPDLHIENGTLAGFRASVSGTFSGSPVPEPASWAMMVGGFGLLGATMRRRRPAMSVSFS</sequence>
<dbReference type="InterPro" id="IPR013424">
    <property type="entry name" value="Ice-binding_C"/>
</dbReference>
<feature type="signal peptide" evidence="1">
    <location>
        <begin position="1"/>
        <end position="25"/>
    </location>
</feature>
<evidence type="ECO:0000256" key="1">
    <source>
        <dbReference type="SAM" id="SignalP"/>
    </source>
</evidence>
<dbReference type="Proteomes" id="UP001169764">
    <property type="component" value="Unassembled WGS sequence"/>
</dbReference>
<evidence type="ECO:0000259" key="2">
    <source>
        <dbReference type="Pfam" id="PF07589"/>
    </source>
</evidence>
<evidence type="ECO:0000313" key="4">
    <source>
        <dbReference type="Proteomes" id="UP001169764"/>
    </source>
</evidence>
<protein>
    <submittedName>
        <fullName evidence="3">PEPxxWA-CTERM sorting domain-containing protein</fullName>
    </submittedName>
</protein>
<name>A0ABT8Y5H6_9SPHN</name>
<dbReference type="RefSeq" id="WP_303539472.1">
    <property type="nucleotide sequence ID" value="NZ_JAUOTP010000001.1"/>
</dbReference>
<evidence type="ECO:0000313" key="3">
    <source>
        <dbReference type="EMBL" id="MDO6413158.1"/>
    </source>
</evidence>
<keyword evidence="4" id="KW-1185">Reference proteome</keyword>
<comment type="caution">
    <text evidence="3">The sequence shown here is derived from an EMBL/GenBank/DDBJ whole genome shotgun (WGS) entry which is preliminary data.</text>
</comment>
<gene>
    <name evidence="3" type="ORF">Q4F19_02070</name>
</gene>
<keyword evidence="1" id="KW-0732">Signal</keyword>
<dbReference type="NCBIfam" id="TIGR02595">
    <property type="entry name" value="PEP_CTERM"/>
    <property type="match status" value="1"/>
</dbReference>
<dbReference type="EMBL" id="JAUOTP010000001">
    <property type="protein sequence ID" value="MDO6413158.1"/>
    <property type="molecule type" value="Genomic_DNA"/>
</dbReference>